<dbReference type="PANTHER" id="PTHR45647:SF43">
    <property type="entry name" value="OS10G0100500 PROTEIN"/>
    <property type="match status" value="1"/>
</dbReference>
<organism evidence="6 7">
    <name type="scientific">Chara braunii</name>
    <name type="common">Braun's stonewort</name>
    <dbReference type="NCBI Taxonomy" id="69332"/>
    <lineage>
        <taxon>Eukaryota</taxon>
        <taxon>Viridiplantae</taxon>
        <taxon>Streptophyta</taxon>
        <taxon>Charophyceae</taxon>
        <taxon>Charales</taxon>
        <taxon>Characeae</taxon>
        <taxon>Chara</taxon>
    </lineage>
</organism>
<keyword evidence="3" id="KW-0175">Coiled coil</keyword>
<dbReference type="SMART" id="SM00320">
    <property type="entry name" value="WD40"/>
    <property type="match status" value="2"/>
</dbReference>
<dbReference type="InterPro" id="IPR015943">
    <property type="entry name" value="WD40/YVTN_repeat-like_dom_sf"/>
</dbReference>
<protein>
    <recommendedName>
        <fullName evidence="5">Protein kinase domain-containing protein</fullName>
    </recommendedName>
</protein>
<evidence type="ECO:0000259" key="5">
    <source>
        <dbReference type="PROSITE" id="PS50011"/>
    </source>
</evidence>
<comment type="caution">
    <text evidence="6">The sequence shown here is derived from an EMBL/GenBank/DDBJ whole genome shotgun (WGS) entry which is preliminary data.</text>
</comment>
<feature type="repeat" description="WD" evidence="2">
    <location>
        <begin position="230"/>
        <end position="271"/>
    </location>
</feature>
<evidence type="ECO:0000256" key="3">
    <source>
        <dbReference type="SAM" id="Coils"/>
    </source>
</evidence>
<dbReference type="InterPro" id="IPR000719">
    <property type="entry name" value="Prot_kinase_dom"/>
</dbReference>
<feature type="compositionally biased region" description="Basic and acidic residues" evidence="4">
    <location>
        <begin position="503"/>
        <end position="513"/>
    </location>
</feature>
<evidence type="ECO:0000256" key="4">
    <source>
        <dbReference type="SAM" id="MobiDB-lite"/>
    </source>
</evidence>
<dbReference type="InterPro" id="IPR051348">
    <property type="entry name" value="U-box_ubiquitin_ligases"/>
</dbReference>
<proteinExistence type="predicted"/>
<feature type="region of interest" description="Disordered" evidence="4">
    <location>
        <begin position="497"/>
        <end position="528"/>
    </location>
</feature>
<evidence type="ECO:0000256" key="1">
    <source>
        <dbReference type="ARBA" id="ARBA00022786"/>
    </source>
</evidence>
<dbReference type="EMBL" id="BFEA01000136">
    <property type="protein sequence ID" value="GBG70827.1"/>
    <property type="molecule type" value="Genomic_DNA"/>
</dbReference>
<evidence type="ECO:0000313" key="7">
    <source>
        <dbReference type="Proteomes" id="UP000265515"/>
    </source>
</evidence>
<reference evidence="6 7" key="1">
    <citation type="journal article" date="2018" name="Cell">
        <title>The Chara Genome: Secondary Complexity and Implications for Plant Terrestrialization.</title>
        <authorList>
            <person name="Nishiyama T."/>
            <person name="Sakayama H."/>
            <person name="Vries J.D."/>
            <person name="Buschmann H."/>
            <person name="Saint-Marcoux D."/>
            <person name="Ullrich K.K."/>
            <person name="Haas F.B."/>
            <person name="Vanderstraeten L."/>
            <person name="Becker D."/>
            <person name="Lang D."/>
            <person name="Vosolsobe S."/>
            <person name="Rombauts S."/>
            <person name="Wilhelmsson P.K.I."/>
            <person name="Janitza P."/>
            <person name="Kern R."/>
            <person name="Heyl A."/>
            <person name="Rumpler F."/>
            <person name="Villalobos L.I.A.C."/>
            <person name="Clay J.M."/>
            <person name="Skokan R."/>
            <person name="Toyoda A."/>
            <person name="Suzuki Y."/>
            <person name="Kagoshima H."/>
            <person name="Schijlen E."/>
            <person name="Tajeshwar N."/>
            <person name="Catarino B."/>
            <person name="Hetherington A.J."/>
            <person name="Saltykova A."/>
            <person name="Bonnot C."/>
            <person name="Breuninger H."/>
            <person name="Symeonidi A."/>
            <person name="Radhakrishnan G.V."/>
            <person name="Van Nieuwerburgh F."/>
            <person name="Deforce D."/>
            <person name="Chang C."/>
            <person name="Karol K.G."/>
            <person name="Hedrich R."/>
            <person name="Ulvskov P."/>
            <person name="Glockner G."/>
            <person name="Delwiche C.F."/>
            <person name="Petrasek J."/>
            <person name="Van de Peer Y."/>
            <person name="Friml J."/>
            <person name="Beilby M."/>
            <person name="Dolan L."/>
            <person name="Kohara Y."/>
            <person name="Sugano S."/>
            <person name="Fujiyama A."/>
            <person name="Delaux P.-M."/>
            <person name="Quint M."/>
            <person name="TheiBen G."/>
            <person name="Hagemann M."/>
            <person name="Harholt J."/>
            <person name="Dunand C."/>
            <person name="Zachgo S."/>
            <person name="Langdale J."/>
            <person name="Maumus F."/>
            <person name="Straeten D.V.D."/>
            <person name="Gould S.B."/>
            <person name="Rensing S.A."/>
        </authorList>
    </citation>
    <scope>NUCLEOTIDE SEQUENCE [LARGE SCALE GENOMIC DNA]</scope>
    <source>
        <strain evidence="6 7">S276</strain>
    </source>
</reference>
<dbReference type="InterPro" id="IPR036322">
    <property type="entry name" value="WD40_repeat_dom_sf"/>
</dbReference>
<dbReference type="GO" id="GO:0005524">
    <property type="term" value="F:ATP binding"/>
    <property type="evidence" value="ECO:0007669"/>
    <property type="project" value="InterPro"/>
</dbReference>
<dbReference type="SUPFAM" id="SSF50978">
    <property type="entry name" value="WD40 repeat-like"/>
    <property type="match status" value="1"/>
</dbReference>
<evidence type="ECO:0000256" key="2">
    <source>
        <dbReference type="PROSITE-ProRule" id="PRU00221"/>
    </source>
</evidence>
<sequence>MPNVVRTLQIDVHPHEPWVLCTRTNYCLIQVWNYEDGTQVASGEVQEAVGDAKFLMQRDCQWIVVQNYSRRRFDIYELKSSNWQHITRVEQSPASKLVYGSMAVRESLPYILTFNEYDVILLDWRESRDEIKLMHHRGKVTAVAFHPIESGIFAIARDDSTITIWDLGSMSIVRRFYTERNSIVTMVEFCGRFSKKSLLITAHSSKSEYLPTPAIVSVIDFRRGVCLAKLTGHSRDVKSAFLHPRLPYLFSASSDGEIRVWSERDYQLVASYVCESSFLEGMALCRQSDLLIVAGREKFSVMEVEEGRKTWASETRMEDREKEAAHAKLDLETKIRNVVAEMELKRKSEIIDDLRAQRKEEERTQAERVMKLESAVTGLKAAVQSLEAEGTSIKDERAALLEKLARSELELETRIGDVVRKMKVKCKSEIIDDLRAQHQEEERGQAERVWKLESVVNSLKALVQSLEAEGTSMKDERAALFDKLEKTKMECERVIEELTANHQPKEKAQKERQQPLGTEADTSGTGAEELKTVQVVETKLEMSVRRAEQLECERAEVNERLEKSEKRIEKLENKMEAEAAELKAAAEKLECERAELLEKLEKSDKRIEKLAQRFAEELSLQEPLREYSLREVRDATNNFDASNKCGSGSHEGSCLYRGKLCDGTMVLVKKSGTLSCMQEMHSAKFKTEVVDILHTLHHPHLLTLLGVCYGGGCLVFEHMRNGSVKEQIGNAENTVPGFMPSHVRFRTMVDAARAVHFLHSSRLANGSPIIHCAIKPENIFLDDNFVAKIGDIDQALLVPEKCVQQKSTKGSEDEGSHSTFLFLQANAQYVAPELWQSQVFDEKTDVYALGVTILEMLTGKFGRAIGVIQCAMEEGEEDAVAFEKALDHNAGAWNVELAKEVAKLGLRCVSLDRHNRPNMMEEGVGILPVLGGVALKVVVAEAVEVNEKL</sequence>
<accession>A0A388KLB5</accession>
<feature type="repeat" description="WD" evidence="2">
    <location>
        <begin position="133"/>
        <end position="175"/>
    </location>
</feature>
<dbReference type="Gene3D" id="1.10.510.10">
    <property type="entry name" value="Transferase(Phosphotransferase) domain 1"/>
    <property type="match status" value="1"/>
</dbReference>
<dbReference type="PANTHER" id="PTHR45647">
    <property type="entry name" value="OS02G0152300 PROTEIN"/>
    <property type="match status" value="1"/>
</dbReference>
<evidence type="ECO:0000313" key="6">
    <source>
        <dbReference type="EMBL" id="GBG70827.1"/>
    </source>
</evidence>
<dbReference type="PROSITE" id="PS50011">
    <property type="entry name" value="PROTEIN_KINASE_DOM"/>
    <property type="match status" value="1"/>
</dbReference>
<keyword evidence="2" id="KW-0853">WD repeat</keyword>
<dbReference type="Gene3D" id="3.30.200.20">
    <property type="entry name" value="Phosphorylase Kinase, domain 1"/>
    <property type="match status" value="1"/>
</dbReference>
<dbReference type="OrthoDB" id="1668230at2759"/>
<name>A0A388KLB5_CHABU</name>
<dbReference type="Pfam" id="PF00400">
    <property type="entry name" value="WD40"/>
    <property type="match status" value="2"/>
</dbReference>
<dbReference type="GO" id="GO:0004672">
    <property type="term" value="F:protein kinase activity"/>
    <property type="evidence" value="ECO:0007669"/>
    <property type="project" value="InterPro"/>
</dbReference>
<dbReference type="PROSITE" id="PS50294">
    <property type="entry name" value="WD_REPEATS_REGION"/>
    <property type="match status" value="2"/>
</dbReference>
<dbReference type="AlphaFoldDB" id="A0A388KLB5"/>
<dbReference type="InterPro" id="IPR011009">
    <property type="entry name" value="Kinase-like_dom_sf"/>
</dbReference>
<dbReference type="InterPro" id="IPR001680">
    <property type="entry name" value="WD40_rpt"/>
</dbReference>
<keyword evidence="7" id="KW-1185">Reference proteome</keyword>
<feature type="coiled-coil region" evidence="3">
    <location>
        <begin position="533"/>
        <end position="617"/>
    </location>
</feature>
<dbReference type="Gene3D" id="2.130.10.10">
    <property type="entry name" value="YVTN repeat-like/Quinoprotein amine dehydrogenase"/>
    <property type="match status" value="1"/>
</dbReference>
<dbReference type="Gramene" id="GBG70827">
    <property type="protein sequence ID" value="GBG70827"/>
    <property type="gene ID" value="CBR_g8127"/>
</dbReference>
<keyword evidence="1" id="KW-0833">Ubl conjugation pathway</keyword>
<feature type="coiled-coil region" evidence="3">
    <location>
        <begin position="337"/>
        <end position="389"/>
    </location>
</feature>
<dbReference type="SUPFAM" id="SSF56112">
    <property type="entry name" value="Protein kinase-like (PK-like)"/>
    <property type="match status" value="1"/>
</dbReference>
<dbReference type="Pfam" id="PF00069">
    <property type="entry name" value="Pkinase"/>
    <property type="match status" value="1"/>
</dbReference>
<feature type="domain" description="Protein kinase" evidence="5">
    <location>
        <begin position="639"/>
        <end position="930"/>
    </location>
</feature>
<gene>
    <name evidence="6" type="ORF">CBR_g8127</name>
</gene>
<dbReference type="PROSITE" id="PS50082">
    <property type="entry name" value="WD_REPEATS_2"/>
    <property type="match status" value="2"/>
</dbReference>
<dbReference type="Proteomes" id="UP000265515">
    <property type="component" value="Unassembled WGS sequence"/>
</dbReference>